<name>A0ACC2MQF9_PERAE</name>
<gene>
    <name evidence="1" type="ORF">MRB53_001020</name>
</gene>
<dbReference type="Proteomes" id="UP001234297">
    <property type="component" value="Chromosome 1"/>
</dbReference>
<sequence length="126" mass="13776">MTETNMVFYLHDLFIGKNATAAPLAKRSEEATVIDFGTMVIDDAVTEGSKKNSAQVGRAQGIYVNSTLDRSSTHLAFSIIFTNSKYNGGTLETQGAQTYLLNQREVWIVSGTGTFRLATTPWGHPK</sequence>
<proteinExistence type="predicted"/>
<accession>A0ACC2MQF9</accession>
<evidence type="ECO:0000313" key="1">
    <source>
        <dbReference type="EMBL" id="KAJ8647997.1"/>
    </source>
</evidence>
<reference evidence="1 2" key="1">
    <citation type="journal article" date="2022" name="Hortic Res">
        <title>A haplotype resolved chromosomal level avocado genome allows analysis of novel avocado genes.</title>
        <authorList>
            <person name="Nath O."/>
            <person name="Fletcher S.J."/>
            <person name="Hayward A."/>
            <person name="Shaw L.M."/>
            <person name="Masouleh A.K."/>
            <person name="Furtado A."/>
            <person name="Henry R.J."/>
            <person name="Mitter N."/>
        </authorList>
    </citation>
    <scope>NUCLEOTIDE SEQUENCE [LARGE SCALE GENOMIC DNA]</scope>
    <source>
        <strain evidence="2">cv. Hass</strain>
    </source>
</reference>
<evidence type="ECO:0000313" key="2">
    <source>
        <dbReference type="Proteomes" id="UP001234297"/>
    </source>
</evidence>
<keyword evidence="2" id="KW-1185">Reference proteome</keyword>
<organism evidence="1 2">
    <name type="scientific">Persea americana</name>
    <name type="common">Avocado</name>
    <dbReference type="NCBI Taxonomy" id="3435"/>
    <lineage>
        <taxon>Eukaryota</taxon>
        <taxon>Viridiplantae</taxon>
        <taxon>Streptophyta</taxon>
        <taxon>Embryophyta</taxon>
        <taxon>Tracheophyta</taxon>
        <taxon>Spermatophyta</taxon>
        <taxon>Magnoliopsida</taxon>
        <taxon>Magnoliidae</taxon>
        <taxon>Laurales</taxon>
        <taxon>Lauraceae</taxon>
        <taxon>Persea</taxon>
    </lineage>
</organism>
<comment type="caution">
    <text evidence="1">The sequence shown here is derived from an EMBL/GenBank/DDBJ whole genome shotgun (WGS) entry which is preliminary data.</text>
</comment>
<dbReference type="EMBL" id="CM056809">
    <property type="protein sequence ID" value="KAJ8647997.1"/>
    <property type="molecule type" value="Genomic_DNA"/>
</dbReference>
<protein>
    <submittedName>
        <fullName evidence="1">Uncharacterized protein</fullName>
    </submittedName>
</protein>